<dbReference type="Gene3D" id="2.60.40.1230">
    <property type="match status" value="1"/>
</dbReference>
<dbReference type="InterPro" id="IPR013041">
    <property type="entry name" value="Clathrin_app_Ig-like_sf"/>
</dbReference>
<keyword evidence="3" id="KW-1185">Reference proteome</keyword>
<feature type="coiled-coil region" evidence="1">
    <location>
        <begin position="292"/>
        <end position="326"/>
    </location>
</feature>
<dbReference type="EMBL" id="JAWDEY010000005">
    <property type="protein sequence ID" value="KAK6590726.1"/>
    <property type="molecule type" value="Genomic_DNA"/>
</dbReference>
<evidence type="ECO:0000313" key="2">
    <source>
        <dbReference type="EMBL" id="KAK6590726.1"/>
    </source>
</evidence>
<reference evidence="2 3" key="1">
    <citation type="submission" date="2023-10" db="EMBL/GenBank/DDBJ databases">
        <title>Comparative genomics analysis reveals potential genetic determinants of host preference in Cryptosporidium xiaoi.</title>
        <authorList>
            <person name="Xiao L."/>
            <person name="Li J."/>
        </authorList>
    </citation>
    <scope>NUCLEOTIDE SEQUENCE [LARGE SCALE GENOMIC DNA]</scope>
    <source>
        <strain evidence="2 3">52996</strain>
    </source>
</reference>
<protein>
    <submittedName>
        <fullName evidence="2">Adaptin AP complex subunit alpha</fullName>
    </submittedName>
</protein>
<name>A0AAV9Y1B4_9CRYT</name>
<sequence>MAFFPCISSVETLTRKIANNLTTLTKSKSQFHKGVEHFVSQVENYNDKKATIVVEIIKIDLTNSQNKSEIRYLYLFLLDKLILRNVKFLRIAFEVNLLAYIIQLSDFANNNELFNYYDEEETKLSLSGFAASSLKNWYDKYSSLNEGYVLLLKQYKYNLINSALSSLSVNELDGFCYSVARESDEYKISTSNNDASNSNKSKHEKISEESSFVYNLNMPTQVESTLSQNILVTPQIKDNATQSIDKIDQLDIKTNPSIEDKIVDNKIYTNVETYLKIPNLMKNKYEENNGFQSNLHQKEDEKLNQIKELNEKYSKLKEKYLLLVQKNDCLQSRLDFYENYSFRLKNSDKKRNANESNTIFKDVLDIIHSIEGNNFINNFKKLVSENDWVLFEDNTVQIGLKCYFERTKGNIYIYFGNKLPTRLEDFSVEFKLWNISHEILEIKREEPLPYYISGKQQICAKFIVNCNDIYFGIPTLIIRFLLPDSSTRNIELPFPLVLSKFSDGIDCDSETILKLWHSDVFLMSQSSFQFDLKTTNIESISELVENFKLGNTFKLLSDSPDKNNESPKRIYLFGSILDHYIIIQLQLHGPSSDKYTLRVRSDSGMLSSSILSILNLQISETIL</sequence>
<accession>A0AAV9Y1B4</accession>
<dbReference type="SUPFAM" id="SSF49348">
    <property type="entry name" value="Clathrin adaptor appendage domain"/>
    <property type="match status" value="1"/>
</dbReference>
<evidence type="ECO:0000256" key="1">
    <source>
        <dbReference type="SAM" id="Coils"/>
    </source>
</evidence>
<comment type="caution">
    <text evidence="2">The sequence shown here is derived from an EMBL/GenBank/DDBJ whole genome shotgun (WGS) entry which is preliminary data.</text>
</comment>
<organism evidence="2 3">
    <name type="scientific">Cryptosporidium xiaoi</name>
    <dbReference type="NCBI Taxonomy" id="659607"/>
    <lineage>
        <taxon>Eukaryota</taxon>
        <taxon>Sar</taxon>
        <taxon>Alveolata</taxon>
        <taxon>Apicomplexa</taxon>
        <taxon>Conoidasida</taxon>
        <taxon>Coccidia</taxon>
        <taxon>Eucoccidiorida</taxon>
        <taxon>Eimeriorina</taxon>
        <taxon>Cryptosporidiidae</taxon>
        <taxon>Cryptosporidium</taxon>
    </lineage>
</organism>
<dbReference type="Proteomes" id="UP001311799">
    <property type="component" value="Unassembled WGS sequence"/>
</dbReference>
<gene>
    <name evidence="2" type="ORF">RS030_142095</name>
</gene>
<proteinExistence type="predicted"/>
<evidence type="ECO:0000313" key="3">
    <source>
        <dbReference type="Proteomes" id="UP001311799"/>
    </source>
</evidence>
<dbReference type="AlphaFoldDB" id="A0AAV9Y1B4"/>
<keyword evidence="1" id="KW-0175">Coiled coil</keyword>